<keyword evidence="5" id="KW-1185">Reference proteome</keyword>
<dbReference type="InterPro" id="IPR004087">
    <property type="entry name" value="KH_dom"/>
</dbReference>
<dbReference type="PaxDb" id="35128-Thaps36929"/>
<dbReference type="RefSeq" id="XP_002293259.1">
    <property type="nucleotide sequence ID" value="XM_002293223.1"/>
</dbReference>
<dbReference type="HOGENOM" id="CLU_022670_1_0_1"/>
<gene>
    <name evidence="4" type="ORF">THAPSDRAFT_36929</name>
</gene>
<protein>
    <recommendedName>
        <fullName evidence="3">K Homology domain-containing protein</fullName>
    </recommendedName>
</protein>
<dbReference type="InterPro" id="IPR004088">
    <property type="entry name" value="KH_dom_type_1"/>
</dbReference>
<dbReference type="SUPFAM" id="SSF54791">
    <property type="entry name" value="Eukaryotic type KH-domain (KH-domain type I)"/>
    <property type="match status" value="3"/>
</dbReference>
<dbReference type="Gene3D" id="3.30.1370.10">
    <property type="entry name" value="K Homology domain, type 1"/>
    <property type="match status" value="3"/>
</dbReference>
<proteinExistence type="predicted"/>
<feature type="domain" description="K Homology" evidence="3">
    <location>
        <begin position="215"/>
        <end position="289"/>
    </location>
</feature>
<keyword evidence="1" id="KW-0677">Repeat</keyword>
<evidence type="ECO:0000256" key="2">
    <source>
        <dbReference type="PROSITE-ProRule" id="PRU00117"/>
    </source>
</evidence>
<dbReference type="InterPro" id="IPR036612">
    <property type="entry name" value="KH_dom_type_1_sf"/>
</dbReference>
<dbReference type="EMBL" id="CM000647">
    <property type="protein sequence ID" value="EED89720.1"/>
    <property type="molecule type" value="Genomic_DNA"/>
</dbReference>
<dbReference type="KEGG" id="tps:THAPSDRAFT_36929"/>
<feature type="domain" description="K Homology" evidence="3">
    <location>
        <begin position="86"/>
        <end position="176"/>
    </location>
</feature>
<evidence type="ECO:0000259" key="3">
    <source>
        <dbReference type="SMART" id="SM00322"/>
    </source>
</evidence>
<dbReference type="PANTHER" id="PTHR10288">
    <property type="entry name" value="KH DOMAIN CONTAINING RNA BINDING PROTEIN"/>
    <property type="match status" value="1"/>
</dbReference>
<sequence length="296" mass="31870">TAIKLLVSNNSSGCIIGRSGKTISELQADSSTRIKLSQGGDYYPGTQDRVCLIQGSLDNARVAVEMILLKLLQVESIVNEFGSVAMPFTIQVLVPTPSCGMLIGRGGSNIKSIKEESGVSFIQLSQKEQDNNHTANAIMSNTAINTAATTSERIITISGCFESCVKCVLLILEEMASNPEVSRYMNMTTSYSKVVAAQQSAATAQSSHPPSLSAPTHSIQFGIPESMVGFVLGRRGKTLTQLQEQSQTRIRLSQRGVFLPGTNQRVLTITGNTAEHVANAQYLINQRLSEKGSSRR</sequence>
<evidence type="ECO:0000313" key="4">
    <source>
        <dbReference type="EMBL" id="EED89720.1"/>
    </source>
</evidence>
<dbReference type="PROSITE" id="PS50084">
    <property type="entry name" value="KH_TYPE_1"/>
    <property type="match status" value="3"/>
</dbReference>
<dbReference type="FunCoup" id="B8CAQ0">
    <property type="interactions" value="91"/>
</dbReference>
<keyword evidence="2" id="KW-0694">RNA-binding</keyword>
<accession>B8CAQ0</accession>
<evidence type="ECO:0000256" key="1">
    <source>
        <dbReference type="ARBA" id="ARBA00022737"/>
    </source>
</evidence>
<feature type="non-terminal residue" evidence="4">
    <location>
        <position position="296"/>
    </location>
</feature>
<dbReference type="eggNOG" id="KOG2191">
    <property type="taxonomic scope" value="Eukaryota"/>
</dbReference>
<reference evidence="4 5" key="2">
    <citation type="journal article" date="2008" name="Nature">
        <title>The Phaeodactylum genome reveals the evolutionary history of diatom genomes.</title>
        <authorList>
            <person name="Bowler C."/>
            <person name="Allen A.E."/>
            <person name="Badger J.H."/>
            <person name="Grimwood J."/>
            <person name="Jabbari K."/>
            <person name="Kuo A."/>
            <person name="Maheswari U."/>
            <person name="Martens C."/>
            <person name="Maumus F."/>
            <person name="Otillar R.P."/>
            <person name="Rayko E."/>
            <person name="Salamov A."/>
            <person name="Vandepoele K."/>
            <person name="Beszteri B."/>
            <person name="Gruber A."/>
            <person name="Heijde M."/>
            <person name="Katinka M."/>
            <person name="Mock T."/>
            <person name="Valentin K."/>
            <person name="Verret F."/>
            <person name="Berges J.A."/>
            <person name="Brownlee C."/>
            <person name="Cadoret J.P."/>
            <person name="Chiovitti A."/>
            <person name="Choi C.J."/>
            <person name="Coesel S."/>
            <person name="De Martino A."/>
            <person name="Detter J.C."/>
            <person name="Durkin C."/>
            <person name="Falciatore A."/>
            <person name="Fournet J."/>
            <person name="Haruta M."/>
            <person name="Huysman M.J."/>
            <person name="Jenkins B.D."/>
            <person name="Jiroutova K."/>
            <person name="Jorgensen R.E."/>
            <person name="Joubert Y."/>
            <person name="Kaplan A."/>
            <person name="Kroger N."/>
            <person name="Kroth P.G."/>
            <person name="La Roche J."/>
            <person name="Lindquist E."/>
            <person name="Lommer M."/>
            <person name="Martin-Jezequel V."/>
            <person name="Lopez P.J."/>
            <person name="Lucas S."/>
            <person name="Mangogna M."/>
            <person name="McGinnis K."/>
            <person name="Medlin L.K."/>
            <person name="Montsant A."/>
            <person name="Oudot-Le Secq M.P."/>
            <person name="Napoli C."/>
            <person name="Obornik M."/>
            <person name="Parker M.S."/>
            <person name="Petit J.L."/>
            <person name="Porcel B.M."/>
            <person name="Poulsen N."/>
            <person name="Robison M."/>
            <person name="Rychlewski L."/>
            <person name="Rynearson T.A."/>
            <person name="Schmutz J."/>
            <person name="Shapiro H."/>
            <person name="Siaut M."/>
            <person name="Stanley M."/>
            <person name="Sussman M.R."/>
            <person name="Taylor A.R."/>
            <person name="Vardi A."/>
            <person name="von Dassow P."/>
            <person name="Vyverman W."/>
            <person name="Willis A."/>
            <person name="Wyrwicz L.S."/>
            <person name="Rokhsar D.S."/>
            <person name="Weissenbach J."/>
            <person name="Armbrust E.V."/>
            <person name="Green B.R."/>
            <person name="Van de Peer Y."/>
            <person name="Grigoriev I.V."/>
        </authorList>
    </citation>
    <scope>NUCLEOTIDE SEQUENCE [LARGE SCALE GENOMIC DNA]</scope>
    <source>
        <strain evidence="4 5">CCMP1335</strain>
    </source>
</reference>
<feature type="domain" description="K Homology" evidence="3">
    <location>
        <begin position="1"/>
        <end position="72"/>
    </location>
</feature>
<dbReference type="AlphaFoldDB" id="B8CAQ0"/>
<dbReference type="Proteomes" id="UP000001449">
    <property type="component" value="Chromosome 12"/>
</dbReference>
<dbReference type="GO" id="GO:0010468">
    <property type="term" value="P:regulation of gene expression"/>
    <property type="evidence" value="ECO:0000318"/>
    <property type="project" value="GO_Central"/>
</dbReference>
<dbReference type="SMART" id="SM00322">
    <property type="entry name" value="KH"/>
    <property type="match status" value="3"/>
</dbReference>
<evidence type="ECO:0000313" key="5">
    <source>
        <dbReference type="Proteomes" id="UP000001449"/>
    </source>
</evidence>
<name>B8CAQ0_THAPS</name>
<dbReference type="InParanoid" id="B8CAQ0"/>
<reference evidence="4 5" key="1">
    <citation type="journal article" date="2004" name="Science">
        <title>The genome of the diatom Thalassiosira pseudonana: ecology, evolution, and metabolism.</title>
        <authorList>
            <person name="Armbrust E.V."/>
            <person name="Berges J.A."/>
            <person name="Bowler C."/>
            <person name="Green B.R."/>
            <person name="Martinez D."/>
            <person name="Putnam N.H."/>
            <person name="Zhou S."/>
            <person name="Allen A.E."/>
            <person name="Apt K.E."/>
            <person name="Bechner M."/>
            <person name="Brzezinski M.A."/>
            <person name="Chaal B.K."/>
            <person name="Chiovitti A."/>
            <person name="Davis A.K."/>
            <person name="Demarest M.S."/>
            <person name="Detter J.C."/>
            <person name="Glavina T."/>
            <person name="Goodstein D."/>
            <person name="Hadi M.Z."/>
            <person name="Hellsten U."/>
            <person name="Hildebrand M."/>
            <person name="Jenkins B.D."/>
            <person name="Jurka J."/>
            <person name="Kapitonov V.V."/>
            <person name="Kroger N."/>
            <person name="Lau W.W."/>
            <person name="Lane T.W."/>
            <person name="Larimer F.W."/>
            <person name="Lippmeier J.C."/>
            <person name="Lucas S."/>
            <person name="Medina M."/>
            <person name="Montsant A."/>
            <person name="Obornik M."/>
            <person name="Parker M.S."/>
            <person name="Palenik B."/>
            <person name="Pazour G.J."/>
            <person name="Richardson P.M."/>
            <person name="Rynearson T.A."/>
            <person name="Saito M.A."/>
            <person name="Schwartz D.C."/>
            <person name="Thamatrakoln K."/>
            <person name="Valentin K."/>
            <person name="Vardi A."/>
            <person name="Wilkerson F.P."/>
            <person name="Rokhsar D.S."/>
        </authorList>
    </citation>
    <scope>NUCLEOTIDE SEQUENCE [LARGE SCALE GENOMIC DNA]</scope>
    <source>
        <strain evidence="4 5">CCMP1335</strain>
    </source>
</reference>
<dbReference type="GeneID" id="7443189"/>
<organism evidence="4 5">
    <name type="scientific">Thalassiosira pseudonana</name>
    <name type="common">Marine diatom</name>
    <name type="synonym">Cyclotella nana</name>
    <dbReference type="NCBI Taxonomy" id="35128"/>
    <lineage>
        <taxon>Eukaryota</taxon>
        <taxon>Sar</taxon>
        <taxon>Stramenopiles</taxon>
        <taxon>Ochrophyta</taxon>
        <taxon>Bacillariophyta</taxon>
        <taxon>Coscinodiscophyceae</taxon>
        <taxon>Thalassiosirophycidae</taxon>
        <taxon>Thalassiosirales</taxon>
        <taxon>Thalassiosiraceae</taxon>
        <taxon>Thalassiosira</taxon>
    </lineage>
</organism>
<dbReference type="GO" id="GO:0005634">
    <property type="term" value="C:nucleus"/>
    <property type="evidence" value="ECO:0000318"/>
    <property type="project" value="GO_Central"/>
</dbReference>
<dbReference type="Pfam" id="PF00013">
    <property type="entry name" value="KH_1"/>
    <property type="match status" value="3"/>
</dbReference>
<dbReference type="GO" id="GO:0003729">
    <property type="term" value="F:mRNA binding"/>
    <property type="evidence" value="ECO:0000318"/>
    <property type="project" value="GO_Central"/>
</dbReference>
<dbReference type="GO" id="GO:0005737">
    <property type="term" value="C:cytoplasm"/>
    <property type="evidence" value="ECO:0000318"/>
    <property type="project" value="GO_Central"/>
</dbReference>
<dbReference type="OMA" id="SIAKEPH"/>